<dbReference type="SUPFAM" id="SSF103088">
    <property type="entry name" value="OmpA-like"/>
    <property type="match status" value="1"/>
</dbReference>
<feature type="domain" description="OmpA-like" evidence="4">
    <location>
        <begin position="1"/>
        <end position="52"/>
    </location>
</feature>
<sequence length="52" mass="5827">MRLEGHTDQIGDEASNLKLSRDRVIIVKNYLSLKGVASDRIEIAYLGSQRPV</sequence>
<dbReference type="EMBL" id="PTRA01000003">
    <property type="protein sequence ID" value="PQA56355.1"/>
    <property type="molecule type" value="Genomic_DNA"/>
</dbReference>
<evidence type="ECO:0000313" key="6">
    <source>
        <dbReference type="Proteomes" id="UP000239590"/>
    </source>
</evidence>
<comment type="caution">
    <text evidence="5">The sequence shown here is derived from an EMBL/GenBank/DDBJ whole genome shotgun (WGS) entry which is preliminary data.</text>
</comment>
<keyword evidence="2 3" id="KW-0472">Membrane</keyword>
<dbReference type="InterPro" id="IPR006665">
    <property type="entry name" value="OmpA-like"/>
</dbReference>
<reference evidence="6" key="1">
    <citation type="submission" date="2018-02" db="EMBL/GenBank/DDBJ databases">
        <title>Genome sequencing of Solimonas sp. HR-BB.</title>
        <authorList>
            <person name="Lee Y."/>
            <person name="Jeon C.O."/>
        </authorList>
    </citation>
    <scope>NUCLEOTIDE SEQUENCE [LARGE SCALE GENOMIC DNA]</scope>
    <source>
        <strain evidence="6">HR-U</strain>
    </source>
</reference>
<dbReference type="PRINTS" id="PR01021">
    <property type="entry name" value="OMPADOMAIN"/>
</dbReference>
<dbReference type="PROSITE" id="PS51123">
    <property type="entry name" value="OMPA_2"/>
    <property type="match status" value="1"/>
</dbReference>
<dbReference type="OrthoDB" id="868723at2"/>
<organism evidence="5 6">
    <name type="scientific">Siphonobacter curvatus</name>
    <dbReference type="NCBI Taxonomy" id="2094562"/>
    <lineage>
        <taxon>Bacteria</taxon>
        <taxon>Pseudomonadati</taxon>
        <taxon>Bacteroidota</taxon>
        <taxon>Cytophagia</taxon>
        <taxon>Cytophagales</taxon>
        <taxon>Cytophagaceae</taxon>
        <taxon>Siphonobacter</taxon>
    </lineage>
</organism>
<evidence type="ECO:0000313" key="5">
    <source>
        <dbReference type="EMBL" id="PQA56355.1"/>
    </source>
</evidence>
<dbReference type="InterPro" id="IPR036737">
    <property type="entry name" value="OmpA-like_sf"/>
</dbReference>
<evidence type="ECO:0000259" key="4">
    <source>
        <dbReference type="PROSITE" id="PS51123"/>
    </source>
</evidence>
<dbReference type="Pfam" id="PF00691">
    <property type="entry name" value="OmpA"/>
    <property type="match status" value="1"/>
</dbReference>
<evidence type="ECO:0000256" key="1">
    <source>
        <dbReference type="ARBA" id="ARBA00004370"/>
    </source>
</evidence>
<dbReference type="GO" id="GO:0016020">
    <property type="term" value="C:membrane"/>
    <property type="evidence" value="ECO:0007669"/>
    <property type="project" value="UniProtKB-SubCell"/>
</dbReference>
<gene>
    <name evidence="5" type="ORF">C5O19_18630</name>
</gene>
<comment type="subcellular location">
    <subcellularLocation>
        <location evidence="1">Membrane</location>
    </subcellularLocation>
</comment>
<evidence type="ECO:0000256" key="2">
    <source>
        <dbReference type="ARBA" id="ARBA00023136"/>
    </source>
</evidence>
<evidence type="ECO:0000256" key="3">
    <source>
        <dbReference type="PROSITE-ProRule" id="PRU00473"/>
    </source>
</evidence>
<protein>
    <recommendedName>
        <fullName evidence="4">OmpA-like domain-containing protein</fullName>
    </recommendedName>
</protein>
<dbReference type="Gene3D" id="3.30.1330.60">
    <property type="entry name" value="OmpA-like domain"/>
    <property type="match status" value="1"/>
</dbReference>
<dbReference type="Proteomes" id="UP000239590">
    <property type="component" value="Unassembled WGS sequence"/>
</dbReference>
<proteinExistence type="predicted"/>
<name>A0A2S7IJB6_9BACT</name>
<dbReference type="AlphaFoldDB" id="A0A2S7IJB6"/>
<dbReference type="InterPro" id="IPR006664">
    <property type="entry name" value="OMP_bac"/>
</dbReference>
<keyword evidence="6" id="KW-1185">Reference proteome</keyword>
<accession>A0A2S7IJB6</accession>